<feature type="domain" description="Response regulatory" evidence="4">
    <location>
        <begin position="142"/>
        <end position="257"/>
    </location>
</feature>
<dbReference type="InterPro" id="IPR050595">
    <property type="entry name" value="Bact_response_regulator"/>
</dbReference>
<dbReference type="SUPFAM" id="SSF52096">
    <property type="entry name" value="ClpP/crotonase"/>
    <property type="match status" value="1"/>
</dbReference>
<feature type="region of interest" description="Disordered" evidence="3">
    <location>
        <begin position="262"/>
        <end position="284"/>
    </location>
</feature>
<dbReference type="GO" id="GO:0000160">
    <property type="term" value="P:phosphorelay signal transduction system"/>
    <property type="evidence" value="ECO:0007669"/>
    <property type="project" value="InterPro"/>
</dbReference>
<accession>A0A182TQ55</accession>
<dbReference type="VEuPathDB" id="VectorBase:AMEC006351"/>
<feature type="region of interest" description="Disordered" evidence="3">
    <location>
        <begin position="457"/>
        <end position="490"/>
    </location>
</feature>
<dbReference type="InterPro" id="IPR029045">
    <property type="entry name" value="ClpP/crotonase-like_dom_sf"/>
</dbReference>
<evidence type="ECO:0000313" key="5">
    <source>
        <dbReference type="EnsemblMetazoa" id="AMEC006351-PA"/>
    </source>
</evidence>
<feature type="modified residue" description="4-aspartylphosphate" evidence="2">
    <location>
        <position position="54"/>
    </location>
</feature>
<dbReference type="PANTHER" id="PTHR44591:SF19">
    <property type="entry name" value="TWO-COMPONENT RESPONSE REGULATOR-RELATED"/>
    <property type="match status" value="1"/>
</dbReference>
<dbReference type="PROSITE" id="PS50110">
    <property type="entry name" value="RESPONSE_REGULATORY"/>
    <property type="match status" value="2"/>
</dbReference>
<dbReference type="SUPFAM" id="SSF52172">
    <property type="entry name" value="CheY-like"/>
    <property type="match status" value="2"/>
</dbReference>
<keyword evidence="1 2" id="KW-0597">Phosphoprotein</keyword>
<keyword evidence="6" id="KW-1185">Reference proteome</keyword>
<evidence type="ECO:0000256" key="3">
    <source>
        <dbReference type="SAM" id="MobiDB-lite"/>
    </source>
</evidence>
<feature type="domain" description="Response regulatory" evidence="4">
    <location>
        <begin position="6"/>
        <end position="120"/>
    </location>
</feature>
<evidence type="ECO:0000259" key="4">
    <source>
        <dbReference type="PROSITE" id="PS50110"/>
    </source>
</evidence>
<dbReference type="Proteomes" id="UP000075902">
    <property type="component" value="Unassembled WGS sequence"/>
</dbReference>
<proteinExistence type="predicted"/>
<dbReference type="PANTHER" id="PTHR44591">
    <property type="entry name" value="STRESS RESPONSE REGULATOR PROTEIN 1"/>
    <property type="match status" value="1"/>
</dbReference>
<dbReference type="CDD" id="cd17569">
    <property type="entry name" value="REC_HupR-like"/>
    <property type="match status" value="1"/>
</dbReference>
<dbReference type="InterPro" id="IPR001789">
    <property type="entry name" value="Sig_transdc_resp-reg_receiver"/>
</dbReference>
<organism evidence="5 6">
    <name type="scientific">Anopheles melas</name>
    <dbReference type="NCBI Taxonomy" id="34690"/>
    <lineage>
        <taxon>Eukaryota</taxon>
        <taxon>Metazoa</taxon>
        <taxon>Ecdysozoa</taxon>
        <taxon>Arthropoda</taxon>
        <taxon>Hexapoda</taxon>
        <taxon>Insecta</taxon>
        <taxon>Pterygota</taxon>
        <taxon>Neoptera</taxon>
        <taxon>Endopterygota</taxon>
        <taxon>Diptera</taxon>
        <taxon>Nematocera</taxon>
        <taxon>Culicoidea</taxon>
        <taxon>Culicidae</taxon>
        <taxon>Anophelinae</taxon>
        <taxon>Anopheles</taxon>
    </lineage>
</organism>
<name>A0A182TQ55_9DIPT</name>
<dbReference type="AlphaFoldDB" id="A0A182TQ55"/>
<dbReference type="Gene3D" id="3.40.50.2300">
    <property type="match status" value="2"/>
</dbReference>
<evidence type="ECO:0000313" key="6">
    <source>
        <dbReference type="Proteomes" id="UP000075902"/>
    </source>
</evidence>
<dbReference type="Gene3D" id="3.90.226.10">
    <property type="entry name" value="2-enoyl-CoA Hydratase, Chain A, domain 1"/>
    <property type="match status" value="1"/>
</dbReference>
<dbReference type="SMART" id="SM00448">
    <property type="entry name" value="REC"/>
    <property type="match status" value="2"/>
</dbReference>
<dbReference type="STRING" id="34690.A0A182TQ55"/>
<dbReference type="InterPro" id="IPR011006">
    <property type="entry name" value="CheY-like_superfamily"/>
</dbReference>
<feature type="modified residue" description="4-aspartylphosphate" evidence="2">
    <location>
        <position position="191"/>
    </location>
</feature>
<reference evidence="5" key="2">
    <citation type="submission" date="2020-05" db="UniProtKB">
        <authorList>
            <consortium name="EnsemblMetazoa"/>
        </authorList>
    </citation>
    <scope>IDENTIFICATION</scope>
    <source>
        <strain evidence="5">CM1001059</strain>
    </source>
</reference>
<sequence length="572" mass="62372">MTSAIRILFVDDEERILRSLAMQFRRDYQVVTESDPLRALERLARETFHIVVSDQRMPQMNGAELLTQAREIAPDCLRILLTGYSDLDAAVEALNSGGIFRYLTKPWDPQEMACTLRQAAEIAARPQAASASAPSAEPRGLSVLLLDEDPETLASVADFCMAGGHRLLRARSLTEAIGLLNEEGADLLVSDLRCGGEDTAPLLKSLAQAHPRLLSLVVTPFRDTQALLQLVNEAQIFRYLPKPIRRGLFEKGLKAAAEQARNWREQPAQVPARQAELPREAREKERQLQEGFPLGVVQGAGGLDVAFRRDLLEVLQQLLAGLAEEDPVGALVRLAAHPHRQRTGLQLVQQGHQLRRLDGQGTGQVRLHQPRVLVDDRHRRELRRAQVMHRQLVHQVLEDLQLGAAHGVANQFIQGSVEHGGLCGFDCSVGGGGGTSGHGRYAFCVHRAASASHLRTLPRPGGQLEGTLGDPRHSIQKGPGRAVRAGTAANPRGCGATAEEDGMRSHVVHFTAPINSHTCGQLIDKCSQAIQQGADELIIKIATMGGECSYGFSLYNFLVSLPVPVKTHNLGT</sequence>
<reference evidence="6" key="1">
    <citation type="submission" date="2014-01" db="EMBL/GenBank/DDBJ databases">
        <title>The Genome Sequence of Anopheles melas CM1001059_A (V2).</title>
        <authorList>
            <consortium name="The Broad Institute Genomics Platform"/>
            <person name="Neafsey D.E."/>
            <person name="Besansky N."/>
            <person name="Howell P."/>
            <person name="Walton C."/>
            <person name="Young S.K."/>
            <person name="Zeng Q."/>
            <person name="Gargeya S."/>
            <person name="Fitzgerald M."/>
            <person name="Haas B."/>
            <person name="Abouelleil A."/>
            <person name="Allen A.W."/>
            <person name="Alvarado L."/>
            <person name="Arachchi H.M."/>
            <person name="Berlin A.M."/>
            <person name="Chapman S.B."/>
            <person name="Gainer-Dewar J."/>
            <person name="Goldberg J."/>
            <person name="Griggs A."/>
            <person name="Gujja S."/>
            <person name="Hansen M."/>
            <person name="Howarth C."/>
            <person name="Imamovic A."/>
            <person name="Ireland A."/>
            <person name="Larimer J."/>
            <person name="McCowan C."/>
            <person name="Murphy C."/>
            <person name="Pearson M."/>
            <person name="Poon T.W."/>
            <person name="Priest M."/>
            <person name="Roberts A."/>
            <person name="Saif S."/>
            <person name="Shea T."/>
            <person name="Sisk P."/>
            <person name="Sykes S."/>
            <person name="Wortman J."/>
            <person name="Nusbaum C."/>
            <person name="Birren B."/>
        </authorList>
    </citation>
    <scope>NUCLEOTIDE SEQUENCE [LARGE SCALE GENOMIC DNA]</scope>
    <source>
        <strain evidence="6">CM1001059</strain>
    </source>
</reference>
<dbReference type="Pfam" id="PF00072">
    <property type="entry name" value="Response_reg"/>
    <property type="match status" value="2"/>
</dbReference>
<dbReference type="EnsemblMetazoa" id="AMEC006351-RA">
    <property type="protein sequence ID" value="AMEC006351-PA"/>
    <property type="gene ID" value="AMEC006351"/>
</dbReference>
<evidence type="ECO:0000256" key="2">
    <source>
        <dbReference type="PROSITE-ProRule" id="PRU00169"/>
    </source>
</evidence>
<evidence type="ECO:0000256" key="1">
    <source>
        <dbReference type="ARBA" id="ARBA00022553"/>
    </source>
</evidence>
<protein>
    <recommendedName>
        <fullName evidence="4">Response regulatory domain-containing protein</fullName>
    </recommendedName>
</protein>